<evidence type="ECO:0000313" key="6">
    <source>
        <dbReference type="Proteomes" id="UP000008229"/>
    </source>
</evidence>
<dbReference type="Pfam" id="PF01381">
    <property type="entry name" value="HTH_3"/>
    <property type="match status" value="1"/>
</dbReference>
<reference evidence="5 6" key="1">
    <citation type="journal article" date="2010" name="Stand. Genomic Sci.">
        <title>Complete genome sequence of Conexibacter woesei type strain (ID131577).</title>
        <authorList>
            <person name="Pukall R."/>
            <person name="Lapidus A."/>
            <person name="Glavina Del Rio T."/>
            <person name="Copeland A."/>
            <person name="Tice H."/>
            <person name="Cheng J.-F."/>
            <person name="Lucas S."/>
            <person name="Chen F."/>
            <person name="Nolan M."/>
            <person name="Bruce D."/>
            <person name="Goodwin L."/>
            <person name="Pitluck S."/>
            <person name="Mavromatis K."/>
            <person name="Ivanova N."/>
            <person name="Ovchinnikova G."/>
            <person name="Pati A."/>
            <person name="Chen A."/>
            <person name="Palaniappan K."/>
            <person name="Land M."/>
            <person name="Hauser L."/>
            <person name="Chang Y.-J."/>
            <person name="Jeffries C.D."/>
            <person name="Chain P."/>
            <person name="Meincke L."/>
            <person name="Sims D."/>
            <person name="Brettin T."/>
            <person name="Detter J.C."/>
            <person name="Rohde M."/>
            <person name="Goeker M."/>
            <person name="Bristow J."/>
            <person name="Eisen J.A."/>
            <person name="Markowitz V."/>
            <person name="Kyrpides N.C."/>
            <person name="Klenk H.-P."/>
            <person name="Hugenholtz P."/>
        </authorList>
    </citation>
    <scope>NUCLEOTIDE SEQUENCE [LARGE SCALE GENOMIC DNA]</scope>
    <source>
        <strain evidence="6">DSM 14684 / CIP 108061 / JCM 11494 / NBRC 100937 / ID131577</strain>
    </source>
</reference>
<dbReference type="GO" id="GO:0005829">
    <property type="term" value="C:cytosol"/>
    <property type="evidence" value="ECO:0007669"/>
    <property type="project" value="TreeGrafter"/>
</dbReference>
<dbReference type="Proteomes" id="UP000008229">
    <property type="component" value="Chromosome"/>
</dbReference>
<dbReference type="PANTHER" id="PTHR46797">
    <property type="entry name" value="HTH-TYPE TRANSCRIPTIONAL REGULATOR"/>
    <property type="match status" value="1"/>
</dbReference>
<gene>
    <name evidence="5" type="ordered locus">Cwoe_0107</name>
</gene>
<accession>D3F4W5</accession>
<evidence type="ECO:0000313" key="5">
    <source>
        <dbReference type="EMBL" id="ADB48543.1"/>
    </source>
</evidence>
<evidence type="ECO:0000259" key="4">
    <source>
        <dbReference type="PROSITE" id="PS50943"/>
    </source>
</evidence>
<keyword evidence="2" id="KW-0238">DNA-binding</keyword>
<keyword evidence="6" id="KW-1185">Reference proteome</keyword>
<dbReference type="STRING" id="469383.Cwoe_0107"/>
<dbReference type="Gene3D" id="1.10.260.40">
    <property type="entry name" value="lambda repressor-like DNA-binding domains"/>
    <property type="match status" value="1"/>
</dbReference>
<dbReference type="KEGG" id="cwo:Cwoe_0107"/>
<evidence type="ECO:0000256" key="2">
    <source>
        <dbReference type="ARBA" id="ARBA00023125"/>
    </source>
</evidence>
<sequence length="93" mass="10695">MHHKRTSRTPVSAEHVVLGRAVRELRARRDLSQEQLGFHSGLHRNYVGAIERGEINPTFKTLLSLVRGLDLPLSELVLLYEHCRAERHGRRHG</sequence>
<dbReference type="OrthoDB" id="9814553at2"/>
<dbReference type="HOGENOM" id="CLU_066192_29_0_11"/>
<feature type="domain" description="HTH cro/C1-type" evidence="4">
    <location>
        <begin position="22"/>
        <end position="76"/>
    </location>
</feature>
<dbReference type="AlphaFoldDB" id="D3F4W5"/>
<dbReference type="SMART" id="SM00530">
    <property type="entry name" value="HTH_XRE"/>
    <property type="match status" value="1"/>
</dbReference>
<evidence type="ECO:0000256" key="3">
    <source>
        <dbReference type="ARBA" id="ARBA00023163"/>
    </source>
</evidence>
<dbReference type="PROSITE" id="PS50943">
    <property type="entry name" value="HTH_CROC1"/>
    <property type="match status" value="1"/>
</dbReference>
<dbReference type="CDD" id="cd00093">
    <property type="entry name" value="HTH_XRE"/>
    <property type="match status" value="1"/>
</dbReference>
<dbReference type="SUPFAM" id="SSF47413">
    <property type="entry name" value="lambda repressor-like DNA-binding domains"/>
    <property type="match status" value="1"/>
</dbReference>
<name>D3F4W5_CONWI</name>
<proteinExistence type="predicted"/>
<dbReference type="InterPro" id="IPR050807">
    <property type="entry name" value="TransReg_Diox_bact_type"/>
</dbReference>
<keyword evidence="1" id="KW-0805">Transcription regulation</keyword>
<dbReference type="RefSeq" id="WP_012931596.1">
    <property type="nucleotide sequence ID" value="NC_013739.1"/>
</dbReference>
<dbReference type="eggNOG" id="COG1476">
    <property type="taxonomic scope" value="Bacteria"/>
</dbReference>
<keyword evidence="3" id="KW-0804">Transcription</keyword>
<reference evidence="6" key="2">
    <citation type="submission" date="2010-01" db="EMBL/GenBank/DDBJ databases">
        <title>The complete genome of Conexibacter woesei DSM 14684.</title>
        <authorList>
            <consortium name="US DOE Joint Genome Institute (JGI-PGF)"/>
            <person name="Lucas S."/>
            <person name="Copeland A."/>
            <person name="Lapidus A."/>
            <person name="Glavina del Rio T."/>
            <person name="Dalin E."/>
            <person name="Tice H."/>
            <person name="Bruce D."/>
            <person name="Goodwin L."/>
            <person name="Pitluck S."/>
            <person name="Kyrpides N."/>
            <person name="Mavromatis K."/>
            <person name="Ivanova N."/>
            <person name="Mikhailova N."/>
            <person name="Chertkov O."/>
            <person name="Brettin T."/>
            <person name="Detter J.C."/>
            <person name="Han C."/>
            <person name="Larimer F."/>
            <person name="Land M."/>
            <person name="Hauser L."/>
            <person name="Markowitz V."/>
            <person name="Cheng J.-F."/>
            <person name="Hugenholtz P."/>
            <person name="Woyke T."/>
            <person name="Wu D."/>
            <person name="Pukall R."/>
            <person name="Steenblock K."/>
            <person name="Schneider S."/>
            <person name="Klenk H.-P."/>
            <person name="Eisen J.A."/>
        </authorList>
    </citation>
    <scope>NUCLEOTIDE SEQUENCE [LARGE SCALE GENOMIC DNA]</scope>
    <source>
        <strain evidence="6">DSM 14684 / CIP 108061 / JCM 11494 / NBRC 100937 / ID131577</strain>
    </source>
</reference>
<dbReference type="GO" id="GO:0003700">
    <property type="term" value="F:DNA-binding transcription factor activity"/>
    <property type="evidence" value="ECO:0007669"/>
    <property type="project" value="TreeGrafter"/>
</dbReference>
<organism evidence="5 6">
    <name type="scientific">Conexibacter woesei (strain DSM 14684 / CCUG 47730 / CIP 108061 / JCM 11494 / NBRC 100937 / ID131577)</name>
    <dbReference type="NCBI Taxonomy" id="469383"/>
    <lineage>
        <taxon>Bacteria</taxon>
        <taxon>Bacillati</taxon>
        <taxon>Actinomycetota</taxon>
        <taxon>Thermoleophilia</taxon>
        <taxon>Solirubrobacterales</taxon>
        <taxon>Conexibacteraceae</taxon>
        <taxon>Conexibacter</taxon>
    </lineage>
</organism>
<protein>
    <submittedName>
        <fullName evidence="5">Transcriptional regulator, XRE family</fullName>
    </submittedName>
</protein>
<dbReference type="EMBL" id="CP001854">
    <property type="protein sequence ID" value="ADB48543.1"/>
    <property type="molecule type" value="Genomic_DNA"/>
</dbReference>
<dbReference type="InterPro" id="IPR010982">
    <property type="entry name" value="Lambda_DNA-bd_dom_sf"/>
</dbReference>
<dbReference type="PANTHER" id="PTHR46797:SF23">
    <property type="entry name" value="HTH-TYPE TRANSCRIPTIONAL REGULATOR SUTR"/>
    <property type="match status" value="1"/>
</dbReference>
<evidence type="ECO:0000256" key="1">
    <source>
        <dbReference type="ARBA" id="ARBA00023015"/>
    </source>
</evidence>
<dbReference type="InterPro" id="IPR001387">
    <property type="entry name" value="Cro/C1-type_HTH"/>
</dbReference>
<dbReference type="GO" id="GO:0003677">
    <property type="term" value="F:DNA binding"/>
    <property type="evidence" value="ECO:0007669"/>
    <property type="project" value="UniProtKB-KW"/>
</dbReference>